<dbReference type="EMBL" id="BK059093">
    <property type="protein sequence ID" value="DAE29342.1"/>
    <property type="molecule type" value="Genomic_DNA"/>
</dbReference>
<feature type="domain" description="DUF7841" evidence="1">
    <location>
        <begin position="1"/>
        <end position="55"/>
    </location>
</feature>
<protein>
    <recommendedName>
        <fullName evidence="1">DUF7841 domain-containing protein</fullName>
    </recommendedName>
</protein>
<sequence>MAYADFYPELLNEHQCIKYAAAVANDKDGYTGIQFCRWVADVVGKKENIDWDKFK</sequence>
<organism evidence="2">
    <name type="scientific">virus sp. ctx9V1</name>
    <dbReference type="NCBI Taxonomy" id="2828001"/>
    <lineage>
        <taxon>Viruses</taxon>
    </lineage>
</organism>
<dbReference type="Pfam" id="PF25223">
    <property type="entry name" value="DUF7841"/>
    <property type="match status" value="1"/>
</dbReference>
<reference evidence="2" key="1">
    <citation type="journal article" date="2021" name="Proc. Natl. Acad. Sci. U.S.A.">
        <title>A Catalog of Tens of Thousands of Viruses from Human Metagenomes Reveals Hidden Associations with Chronic Diseases.</title>
        <authorList>
            <person name="Tisza M.J."/>
            <person name="Buck C.B."/>
        </authorList>
    </citation>
    <scope>NUCLEOTIDE SEQUENCE</scope>
    <source>
        <strain evidence="2">Ctx9V1</strain>
    </source>
</reference>
<accession>A0A8S5RD45</accession>
<proteinExistence type="predicted"/>
<dbReference type="InterPro" id="IPR057163">
    <property type="entry name" value="DUF7841"/>
</dbReference>
<evidence type="ECO:0000259" key="1">
    <source>
        <dbReference type="Pfam" id="PF25223"/>
    </source>
</evidence>
<evidence type="ECO:0000313" key="2">
    <source>
        <dbReference type="EMBL" id="DAE29342.1"/>
    </source>
</evidence>
<name>A0A8S5RD45_9VIRU</name>